<dbReference type="NCBIfam" id="TIGR00589">
    <property type="entry name" value="ogt"/>
    <property type="match status" value="1"/>
</dbReference>
<evidence type="ECO:0000313" key="13">
    <source>
        <dbReference type="Proteomes" id="UP000271031"/>
    </source>
</evidence>
<evidence type="ECO:0000256" key="5">
    <source>
        <dbReference type="ARBA" id="ARBA00022679"/>
    </source>
</evidence>
<dbReference type="Pfam" id="PF02870">
    <property type="entry name" value="Methyltransf_1N"/>
    <property type="match status" value="1"/>
</dbReference>
<evidence type="ECO:0000313" key="12">
    <source>
        <dbReference type="EMBL" id="RNB92347.1"/>
    </source>
</evidence>
<name>A0A3M8DZD5_9BACL</name>
<keyword evidence="6 9" id="KW-0227">DNA damage</keyword>
<dbReference type="GO" id="GO:0003908">
    <property type="term" value="F:methylated-DNA-[protein]-cysteine S-methyltransferase activity"/>
    <property type="evidence" value="ECO:0007669"/>
    <property type="project" value="UniProtKB-UniRule"/>
</dbReference>
<dbReference type="InterPro" id="IPR036217">
    <property type="entry name" value="MethylDNA_cys_MeTrfase_DNAb"/>
</dbReference>
<protein>
    <recommendedName>
        <fullName evidence="9">Methylated-DNA--protein-cysteine methyltransferase</fullName>
        <ecNumber evidence="9">2.1.1.63</ecNumber>
    </recommendedName>
    <alternativeName>
        <fullName evidence="9">6-O-methylguanine-DNA methyltransferase</fullName>
        <shortName evidence="9">MGMT</shortName>
    </alternativeName>
    <alternativeName>
        <fullName evidence="9">O-6-methylguanine-DNA-alkyltransferase</fullName>
    </alternativeName>
</protein>
<evidence type="ECO:0000256" key="4">
    <source>
        <dbReference type="ARBA" id="ARBA00022603"/>
    </source>
</evidence>
<evidence type="ECO:0000256" key="7">
    <source>
        <dbReference type="ARBA" id="ARBA00023204"/>
    </source>
</evidence>
<feature type="domain" description="Methylguanine DNA methyltransferase ribonuclease-like" evidence="11">
    <location>
        <begin position="9"/>
        <end position="87"/>
    </location>
</feature>
<evidence type="ECO:0000256" key="9">
    <source>
        <dbReference type="HAMAP-Rule" id="MF_00772"/>
    </source>
</evidence>
<reference evidence="12 13" key="1">
    <citation type="submission" date="2018-10" db="EMBL/GenBank/DDBJ databases">
        <title>Phylogenomics of Brevibacillus.</title>
        <authorList>
            <person name="Dunlap C."/>
        </authorList>
    </citation>
    <scope>NUCLEOTIDE SEQUENCE [LARGE SCALE GENOMIC DNA]</scope>
    <source>
        <strain evidence="12 13">JCM 15716</strain>
    </source>
</reference>
<dbReference type="FunFam" id="1.10.10.10:FF:000214">
    <property type="entry name" value="Methylated-DNA--protein-cysteine methyltransferase"/>
    <property type="match status" value="1"/>
</dbReference>
<dbReference type="InterPro" id="IPR036388">
    <property type="entry name" value="WH-like_DNA-bd_sf"/>
</dbReference>
<evidence type="ECO:0000259" key="10">
    <source>
        <dbReference type="Pfam" id="PF01035"/>
    </source>
</evidence>
<dbReference type="EMBL" id="RHHQ01000003">
    <property type="protein sequence ID" value="RNB92347.1"/>
    <property type="molecule type" value="Genomic_DNA"/>
</dbReference>
<organism evidence="12 13">
    <name type="scientific">Brevibacillus fluminis</name>
    <dbReference type="NCBI Taxonomy" id="511487"/>
    <lineage>
        <taxon>Bacteria</taxon>
        <taxon>Bacillati</taxon>
        <taxon>Bacillota</taxon>
        <taxon>Bacilli</taxon>
        <taxon>Bacillales</taxon>
        <taxon>Paenibacillaceae</taxon>
        <taxon>Brevibacillus</taxon>
    </lineage>
</organism>
<dbReference type="InterPro" id="IPR001497">
    <property type="entry name" value="MethylDNA_cys_MeTrfase_AS"/>
</dbReference>
<dbReference type="OrthoDB" id="9802228at2"/>
<dbReference type="Pfam" id="PF01035">
    <property type="entry name" value="DNA_binding_1"/>
    <property type="match status" value="1"/>
</dbReference>
<comment type="catalytic activity">
    <reaction evidence="1 9">
        <text>a 4-O-methyl-thymidine in DNA + L-cysteinyl-[protein] = a thymidine in DNA + S-methyl-L-cysteinyl-[protein]</text>
        <dbReference type="Rhea" id="RHEA:53428"/>
        <dbReference type="Rhea" id="RHEA-COMP:10131"/>
        <dbReference type="Rhea" id="RHEA-COMP:10132"/>
        <dbReference type="Rhea" id="RHEA-COMP:13555"/>
        <dbReference type="Rhea" id="RHEA-COMP:13556"/>
        <dbReference type="ChEBI" id="CHEBI:29950"/>
        <dbReference type="ChEBI" id="CHEBI:82612"/>
        <dbReference type="ChEBI" id="CHEBI:137386"/>
        <dbReference type="ChEBI" id="CHEBI:137387"/>
        <dbReference type="EC" id="2.1.1.63"/>
    </reaction>
</comment>
<comment type="caution">
    <text evidence="12">The sequence shown here is derived from an EMBL/GenBank/DDBJ whole genome shotgun (WGS) entry which is preliminary data.</text>
</comment>
<dbReference type="SUPFAM" id="SSF46767">
    <property type="entry name" value="Methylated DNA-protein cysteine methyltransferase, C-terminal domain"/>
    <property type="match status" value="1"/>
</dbReference>
<keyword evidence="4 9" id="KW-0489">Methyltransferase</keyword>
<comment type="similarity">
    <text evidence="2 9">Belongs to the MGMT family.</text>
</comment>
<dbReference type="InterPro" id="IPR014048">
    <property type="entry name" value="MethylDNA_cys_MeTrfase_DNA-bd"/>
</dbReference>
<comment type="miscellaneous">
    <text evidence="9">This enzyme catalyzes only one turnover and therefore is not strictly catalytic. According to one definition, an enzyme is a biocatalyst that acts repeatedly and over many reaction cycles.</text>
</comment>
<dbReference type="Gene3D" id="1.10.10.10">
    <property type="entry name" value="Winged helix-like DNA-binding domain superfamily/Winged helix DNA-binding domain"/>
    <property type="match status" value="1"/>
</dbReference>
<evidence type="ECO:0000259" key="11">
    <source>
        <dbReference type="Pfam" id="PF02870"/>
    </source>
</evidence>
<feature type="active site" description="Nucleophile; methyl group acceptor" evidence="9">
    <location>
        <position position="142"/>
    </location>
</feature>
<dbReference type="Gene3D" id="3.30.160.70">
    <property type="entry name" value="Methylated DNA-protein cysteine methyltransferase domain"/>
    <property type="match status" value="1"/>
</dbReference>
<dbReference type="GO" id="GO:0032259">
    <property type="term" value="P:methylation"/>
    <property type="evidence" value="ECO:0007669"/>
    <property type="project" value="UniProtKB-KW"/>
</dbReference>
<keyword evidence="13" id="KW-1185">Reference proteome</keyword>
<accession>A0A3M8DZD5</accession>
<comment type="catalytic activity">
    <reaction evidence="8 9">
        <text>a 6-O-methyl-2'-deoxyguanosine in DNA + L-cysteinyl-[protein] = S-methyl-L-cysteinyl-[protein] + a 2'-deoxyguanosine in DNA</text>
        <dbReference type="Rhea" id="RHEA:24000"/>
        <dbReference type="Rhea" id="RHEA-COMP:10131"/>
        <dbReference type="Rhea" id="RHEA-COMP:10132"/>
        <dbReference type="Rhea" id="RHEA-COMP:11367"/>
        <dbReference type="Rhea" id="RHEA-COMP:11368"/>
        <dbReference type="ChEBI" id="CHEBI:29950"/>
        <dbReference type="ChEBI" id="CHEBI:82612"/>
        <dbReference type="ChEBI" id="CHEBI:85445"/>
        <dbReference type="ChEBI" id="CHEBI:85448"/>
        <dbReference type="EC" id="2.1.1.63"/>
    </reaction>
</comment>
<evidence type="ECO:0000256" key="8">
    <source>
        <dbReference type="ARBA" id="ARBA00049348"/>
    </source>
</evidence>
<gene>
    <name evidence="12" type="ORF">EDM56_01205</name>
</gene>
<evidence type="ECO:0000256" key="1">
    <source>
        <dbReference type="ARBA" id="ARBA00001286"/>
    </source>
</evidence>
<dbReference type="SUPFAM" id="SSF53155">
    <property type="entry name" value="Methylated DNA-protein cysteine methyltransferase domain"/>
    <property type="match status" value="1"/>
</dbReference>
<dbReference type="CDD" id="cd06445">
    <property type="entry name" value="ATase"/>
    <property type="match status" value="1"/>
</dbReference>
<feature type="domain" description="Methylated-DNA-[protein]-cysteine S-methyltransferase DNA binding" evidence="10">
    <location>
        <begin position="91"/>
        <end position="170"/>
    </location>
</feature>
<dbReference type="RefSeq" id="WP_122916053.1">
    <property type="nucleotide sequence ID" value="NZ_RHHQ01000003.1"/>
</dbReference>
<dbReference type="AlphaFoldDB" id="A0A3M8DZD5"/>
<comment type="function">
    <text evidence="9">Involved in the cellular defense against the biological effects of O6-methylguanine (O6-MeG) and O4-methylthymine (O4-MeT) in DNA. Repairs the methylated nucleobase in DNA by stoichiometrically transferring the methyl group to a cysteine residue in the enzyme. This is a suicide reaction: the enzyme is irreversibly inactivated.</text>
</comment>
<dbReference type="PROSITE" id="PS00374">
    <property type="entry name" value="MGMT"/>
    <property type="match status" value="1"/>
</dbReference>
<dbReference type="GO" id="GO:0006307">
    <property type="term" value="P:DNA alkylation repair"/>
    <property type="evidence" value="ECO:0007669"/>
    <property type="project" value="UniProtKB-UniRule"/>
</dbReference>
<dbReference type="InterPro" id="IPR023546">
    <property type="entry name" value="MGMT"/>
</dbReference>
<proteinExistence type="inferred from homology"/>
<evidence type="ECO:0000256" key="3">
    <source>
        <dbReference type="ARBA" id="ARBA00022490"/>
    </source>
</evidence>
<dbReference type="PANTHER" id="PTHR10815">
    <property type="entry name" value="METHYLATED-DNA--PROTEIN-CYSTEINE METHYLTRANSFERASE"/>
    <property type="match status" value="1"/>
</dbReference>
<dbReference type="EC" id="2.1.1.63" evidence="9"/>
<dbReference type="HAMAP" id="MF_00772">
    <property type="entry name" value="OGT"/>
    <property type="match status" value="1"/>
</dbReference>
<dbReference type="PANTHER" id="PTHR10815:SF12">
    <property type="entry name" value="METHYLATED-DNA--PROTEIN-CYSTEINE METHYLTRANSFERASE, INDUCIBLE"/>
    <property type="match status" value="1"/>
</dbReference>
<dbReference type="InterPro" id="IPR008332">
    <property type="entry name" value="MethylG_MeTrfase_N"/>
</dbReference>
<evidence type="ECO:0000256" key="6">
    <source>
        <dbReference type="ARBA" id="ARBA00022763"/>
    </source>
</evidence>
<dbReference type="InterPro" id="IPR036631">
    <property type="entry name" value="MGMT_N_sf"/>
</dbReference>
<evidence type="ECO:0000256" key="2">
    <source>
        <dbReference type="ARBA" id="ARBA00008711"/>
    </source>
</evidence>
<dbReference type="Proteomes" id="UP000271031">
    <property type="component" value="Unassembled WGS sequence"/>
</dbReference>
<sequence length="180" mass="20022">MNQKRNETMYWTVLEHEGWLLHIAATQNGLCFVGSQDKTFDELAEWAKARYPHAELQKDDDEMKPYANELREYMAGERKEFSIPFDFRGTPFQTAVWQALVQIPYGETKTYAAIAQQIEKPAAVRAVGAAIGANPILISIPCHRVIGKDGSLTGYRGGLDMKKKLLALEKAGVEGGAAYA</sequence>
<keyword evidence="3 9" id="KW-0963">Cytoplasm</keyword>
<keyword evidence="5 9" id="KW-0808">Transferase</keyword>
<dbReference type="GO" id="GO:0005737">
    <property type="term" value="C:cytoplasm"/>
    <property type="evidence" value="ECO:0007669"/>
    <property type="project" value="UniProtKB-SubCell"/>
</dbReference>
<comment type="subcellular location">
    <subcellularLocation>
        <location evidence="9">Cytoplasm</location>
    </subcellularLocation>
</comment>
<keyword evidence="7 9" id="KW-0234">DNA repair</keyword>